<dbReference type="InterPro" id="IPR011009">
    <property type="entry name" value="Kinase-like_dom_sf"/>
</dbReference>
<organism evidence="15 16">
    <name type="scientific">Fopius arisanus</name>
    <dbReference type="NCBI Taxonomy" id="64838"/>
    <lineage>
        <taxon>Eukaryota</taxon>
        <taxon>Metazoa</taxon>
        <taxon>Ecdysozoa</taxon>
        <taxon>Arthropoda</taxon>
        <taxon>Hexapoda</taxon>
        <taxon>Insecta</taxon>
        <taxon>Pterygota</taxon>
        <taxon>Neoptera</taxon>
        <taxon>Endopterygota</taxon>
        <taxon>Hymenoptera</taxon>
        <taxon>Apocrita</taxon>
        <taxon>Ichneumonoidea</taxon>
        <taxon>Braconidae</taxon>
        <taxon>Opiinae</taxon>
        <taxon>Fopius</taxon>
    </lineage>
</organism>
<evidence type="ECO:0000256" key="4">
    <source>
        <dbReference type="ARBA" id="ARBA00022777"/>
    </source>
</evidence>
<accession>A0A9R1UBQ1</accession>
<keyword evidence="3 9" id="KW-0547">Nucleotide-binding</keyword>
<evidence type="ECO:0000256" key="11">
    <source>
        <dbReference type="RuleBase" id="RU367134"/>
    </source>
</evidence>
<evidence type="ECO:0000256" key="7">
    <source>
        <dbReference type="ARBA" id="ARBA00048679"/>
    </source>
</evidence>
<name>A0A9R1UBQ1_9HYME</name>
<dbReference type="FunFam" id="3.30.200.20:FF:000042">
    <property type="entry name" value="Aurora kinase A"/>
    <property type="match status" value="1"/>
</dbReference>
<dbReference type="Gene3D" id="3.30.200.20">
    <property type="entry name" value="Phosphorylase Kinase, domain 1"/>
    <property type="match status" value="1"/>
</dbReference>
<comment type="catalytic activity">
    <reaction evidence="7 11">
        <text>L-seryl-[protein] + ATP = O-phospho-L-seryl-[protein] + ADP + H(+)</text>
        <dbReference type="Rhea" id="RHEA:17989"/>
        <dbReference type="Rhea" id="RHEA-COMP:9863"/>
        <dbReference type="Rhea" id="RHEA-COMP:11604"/>
        <dbReference type="ChEBI" id="CHEBI:15378"/>
        <dbReference type="ChEBI" id="CHEBI:29999"/>
        <dbReference type="ChEBI" id="CHEBI:30616"/>
        <dbReference type="ChEBI" id="CHEBI:83421"/>
        <dbReference type="ChEBI" id="CHEBI:456216"/>
        <dbReference type="EC" id="2.7.11.1"/>
    </reaction>
</comment>
<dbReference type="InterPro" id="IPR000719">
    <property type="entry name" value="Prot_kinase_dom"/>
</dbReference>
<evidence type="ECO:0000256" key="13">
    <source>
        <dbReference type="SAM" id="Phobius"/>
    </source>
</evidence>
<comment type="catalytic activity">
    <reaction evidence="6 11">
        <text>L-threonyl-[protein] + ATP = O-phospho-L-threonyl-[protein] + ADP + H(+)</text>
        <dbReference type="Rhea" id="RHEA:46608"/>
        <dbReference type="Rhea" id="RHEA-COMP:11060"/>
        <dbReference type="Rhea" id="RHEA-COMP:11605"/>
        <dbReference type="ChEBI" id="CHEBI:15378"/>
        <dbReference type="ChEBI" id="CHEBI:30013"/>
        <dbReference type="ChEBI" id="CHEBI:30616"/>
        <dbReference type="ChEBI" id="CHEBI:61977"/>
        <dbReference type="ChEBI" id="CHEBI:456216"/>
        <dbReference type="EC" id="2.7.11.1"/>
    </reaction>
</comment>
<feature type="active site" description="Proton acceptor" evidence="8">
    <location>
        <position position="191"/>
    </location>
</feature>
<sequence length="324" mass="37487">MWYFNVKTTDLLEETKRMSSAVLKSSTERMERAPDTKDHDSGENDENNRNAENSSQEKKQWALSDFSMGKKIAKGSFGIVYSAKEKHQDVVVAMKILFKTEIAKTEMKQQVRKEIEIHTHLNHPNILRMYGWFQDEKRIFMVMELAPGRDLLTIMNNIPIKRFSEPVAASYVSQLTEAMKYIHKKRIIHRDVKLENIVLGKDNVLKLTDFGWAIHTPTCKSFGISKVRGNMAPEMLLNKPYDHAVDIWAIGVVGFHLITGMFPFFARDKEHVVKKITNVEIEFPDQRPCSDDARDLISKLIVFDPAKRLTLGQISKHEWILKNR</sequence>
<feature type="domain" description="Protein kinase" evidence="14">
    <location>
        <begin position="66"/>
        <end position="320"/>
    </location>
</feature>
<dbReference type="GeneID" id="105273760"/>
<evidence type="ECO:0000313" key="15">
    <source>
        <dbReference type="Proteomes" id="UP000694866"/>
    </source>
</evidence>
<evidence type="ECO:0000256" key="1">
    <source>
        <dbReference type="ARBA" id="ARBA00022527"/>
    </source>
</evidence>
<keyword evidence="13" id="KW-0472">Membrane</keyword>
<dbReference type="AlphaFoldDB" id="A0A9R1UBQ1"/>
<feature type="binding site" evidence="9">
    <location>
        <begin position="144"/>
        <end position="146"/>
    </location>
    <ligand>
        <name>ATP</name>
        <dbReference type="ChEBI" id="CHEBI:30616"/>
    </ligand>
</feature>
<evidence type="ECO:0000313" key="16">
    <source>
        <dbReference type="RefSeq" id="XP_011314671.1"/>
    </source>
</evidence>
<dbReference type="Proteomes" id="UP000694866">
    <property type="component" value="Unplaced"/>
</dbReference>
<dbReference type="FunFam" id="1.10.510.10:FF:000571">
    <property type="entry name" value="Maternal embryonic leucine zipper kinase"/>
    <property type="match status" value="1"/>
</dbReference>
<dbReference type="GO" id="GO:0004674">
    <property type="term" value="F:protein serine/threonine kinase activity"/>
    <property type="evidence" value="ECO:0007669"/>
    <property type="project" value="UniProtKB-KW"/>
</dbReference>
<dbReference type="GO" id="GO:0005524">
    <property type="term" value="F:ATP binding"/>
    <property type="evidence" value="ECO:0007669"/>
    <property type="project" value="UniProtKB-UniRule"/>
</dbReference>
<evidence type="ECO:0000256" key="8">
    <source>
        <dbReference type="PIRSR" id="PIRSR630616-1"/>
    </source>
</evidence>
<keyword evidence="13" id="KW-1133">Transmembrane helix</keyword>
<dbReference type="EC" id="2.7.11.1" evidence="11"/>
<dbReference type="RefSeq" id="XP_011314671.1">
    <property type="nucleotide sequence ID" value="XM_011316369.1"/>
</dbReference>
<keyword evidence="4 11" id="KW-0418">Kinase</keyword>
<protein>
    <recommendedName>
        <fullName evidence="11">Aurora kinase</fullName>
        <ecNumber evidence="11">2.7.11.1</ecNumber>
    </recommendedName>
</protein>
<dbReference type="KEGG" id="fas:105273760"/>
<feature type="cross-link" description="Glycyl lysine isopeptide (Lys-Gly) (interchain with G-Cter in SUMO2)" evidence="10">
    <location>
        <position position="193"/>
    </location>
</feature>
<feature type="transmembrane region" description="Helical" evidence="13">
    <location>
        <begin position="247"/>
        <end position="266"/>
    </location>
</feature>
<keyword evidence="2 11" id="KW-0808">Transferase</keyword>
<evidence type="ECO:0000256" key="6">
    <source>
        <dbReference type="ARBA" id="ARBA00047899"/>
    </source>
</evidence>
<dbReference type="Pfam" id="PF00069">
    <property type="entry name" value="Pkinase"/>
    <property type="match status" value="1"/>
</dbReference>
<dbReference type="PROSITE" id="PS00108">
    <property type="entry name" value="PROTEIN_KINASE_ST"/>
    <property type="match status" value="1"/>
</dbReference>
<evidence type="ECO:0000256" key="9">
    <source>
        <dbReference type="PIRSR" id="PIRSR630616-2"/>
    </source>
</evidence>
<evidence type="ECO:0000256" key="10">
    <source>
        <dbReference type="PIRSR" id="PIRSR630616-3"/>
    </source>
</evidence>
<reference evidence="16" key="1">
    <citation type="submission" date="2025-08" db="UniProtKB">
        <authorList>
            <consortium name="RefSeq"/>
        </authorList>
    </citation>
    <scope>IDENTIFICATION</scope>
    <source>
        <strain evidence="16">USDA-PBARC FA_bdor</strain>
        <tissue evidence="16">Whole organism</tissue>
    </source>
</reference>
<keyword evidence="1 11" id="KW-0723">Serine/threonine-protein kinase</keyword>
<dbReference type="InterPro" id="IPR030616">
    <property type="entry name" value="Aur-like"/>
</dbReference>
<evidence type="ECO:0000256" key="12">
    <source>
        <dbReference type="SAM" id="MobiDB-lite"/>
    </source>
</evidence>
<evidence type="ECO:0000256" key="3">
    <source>
        <dbReference type="ARBA" id="ARBA00022741"/>
    </source>
</evidence>
<dbReference type="SMART" id="SM00220">
    <property type="entry name" value="S_TKc"/>
    <property type="match status" value="1"/>
</dbReference>
<keyword evidence="15" id="KW-1185">Reference proteome</keyword>
<keyword evidence="5 9" id="KW-0067">ATP-binding</keyword>
<evidence type="ECO:0000259" key="14">
    <source>
        <dbReference type="PROSITE" id="PS50011"/>
    </source>
</evidence>
<dbReference type="OrthoDB" id="193931at2759"/>
<gene>
    <name evidence="16" type="primary">LOC105273760</name>
</gene>
<dbReference type="PROSITE" id="PS50011">
    <property type="entry name" value="PROTEIN_KINASE_DOM"/>
    <property type="match status" value="1"/>
</dbReference>
<feature type="compositionally biased region" description="Basic and acidic residues" evidence="12">
    <location>
        <begin position="26"/>
        <end position="59"/>
    </location>
</feature>
<feature type="binding site" evidence="9">
    <location>
        <begin position="195"/>
        <end position="196"/>
    </location>
    <ligand>
        <name>ATP</name>
        <dbReference type="ChEBI" id="CHEBI:30616"/>
    </ligand>
</feature>
<feature type="region of interest" description="Disordered" evidence="12">
    <location>
        <begin position="20"/>
        <end position="59"/>
    </location>
</feature>
<keyword evidence="13" id="KW-0812">Transmembrane</keyword>
<dbReference type="PIRSF" id="PIRSF000654">
    <property type="entry name" value="Integrin-linked_kinase"/>
    <property type="match status" value="1"/>
</dbReference>
<dbReference type="CDD" id="cd14007">
    <property type="entry name" value="STKc_Aurora"/>
    <property type="match status" value="1"/>
</dbReference>
<feature type="binding site" evidence="9">
    <location>
        <position position="95"/>
    </location>
    <ligand>
        <name>ATP</name>
        <dbReference type="ChEBI" id="CHEBI:30616"/>
    </ligand>
</feature>
<evidence type="ECO:0000256" key="5">
    <source>
        <dbReference type="ARBA" id="ARBA00022840"/>
    </source>
</evidence>
<feature type="binding site" evidence="9">
    <location>
        <position position="209"/>
    </location>
    <ligand>
        <name>ATP</name>
        <dbReference type="ChEBI" id="CHEBI:30616"/>
    </ligand>
</feature>
<dbReference type="SUPFAM" id="SSF56112">
    <property type="entry name" value="Protein kinase-like (PK-like)"/>
    <property type="match status" value="1"/>
</dbReference>
<comment type="similarity">
    <text evidence="11">Belongs to the protein kinase superfamily. Ser/Thr protein kinase family. Aurora subfamily.</text>
</comment>
<dbReference type="Gene3D" id="1.10.510.10">
    <property type="entry name" value="Transferase(Phosphotransferase) domain 1"/>
    <property type="match status" value="1"/>
</dbReference>
<dbReference type="PANTHER" id="PTHR24350">
    <property type="entry name" value="SERINE/THREONINE-PROTEIN KINASE IAL-RELATED"/>
    <property type="match status" value="1"/>
</dbReference>
<evidence type="ECO:0000256" key="2">
    <source>
        <dbReference type="ARBA" id="ARBA00022679"/>
    </source>
</evidence>
<proteinExistence type="inferred from homology"/>
<dbReference type="InterPro" id="IPR008271">
    <property type="entry name" value="Ser/Thr_kinase_AS"/>
</dbReference>